<dbReference type="EMBL" id="BMGM01000001">
    <property type="protein sequence ID" value="GGE25820.1"/>
    <property type="molecule type" value="Genomic_DNA"/>
</dbReference>
<dbReference type="InterPro" id="IPR007314">
    <property type="entry name" value="Cofac_haem-bd_dom"/>
</dbReference>
<keyword evidence="1" id="KW-0732">Signal</keyword>
<feature type="signal peptide" evidence="1">
    <location>
        <begin position="1"/>
        <end position="21"/>
    </location>
</feature>
<dbReference type="RefSeq" id="WP_188457326.1">
    <property type="nucleotide sequence ID" value="NZ_BMGM01000001.1"/>
</dbReference>
<proteinExistence type="predicted"/>
<dbReference type="SUPFAM" id="SSF159501">
    <property type="entry name" value="EreA/ChaN-like"/>
    <property type="match status" value="1"/>
</dbReference>
<comment type="caution">
    <text evidence="3">The sequence shown here is derived from an EMBL/GenBank/DDBJ whole genome shotgun (WGS) entry which is preliminary data.</text>
</comment>
<evidence type="ECO:0000313" key="4">
    <source>
        <dbReference type="Proteomes" id="UP000599179"/>
    </source>
</evidence>
<dbReference type="Pfam" id="PF04187">
    <property type="entry name" value="Cofac_haem_bdg"/>
    <property type="match status" value="1"/>
</dbReference>
<evidence type="ECO:0000313" key="3">
    <source>
        <dbReference type="EMBL" id="GGE25820.1"/>
    </source>
</evidence>
<dbReference type="CDD" id="cd14727">
    <property type="entry name" value="ChanN-like"/>
    <property type="match status" value="1"/>
</dbReference>
<name>A0ABQ1SDZ8_9FLAO</name>
<feature type="chain" id="PRO_5047085388" description="Haem-binding uptake Tiki superfamily ChaN domain-containing protein" evidence="1">
    <location>
        <begin position="22"/>
        <end position="288"/>
    </location>
</feature>
<evidence type="ECO:0000256" key="1">
    <source>
        <dbReference type="SAM" id="SignalP"/>
    </source>
</evidence>
<sequence>MKIRYLLLFVFALSLCHSGFAQKKPAYQLYKSNGKKTKYKRMFKKAPKADVVLFGEFHNNPISHWLQLELIQDLHQKEIQLSLGAEMFEADNQEALNDYLAGEINSKEFKEKTRLWPNYSTDYAPLVDFAKQHDIAFTATNIPRRYASKVYKEGGFAALDSLSKEEQSWMAPLPIPFDIELKTYQNMLKMMGDHATEDIAKAQAIKDASMAHFILQNREKDKLFVHFNGSYHSNYYEGIVWYLQTYQEDVEIMTITTVEQADISKLEEIHKNIADFIICVPTSMTKTY</sequence>
<keyword evidence="4" id="KW-1185">Reference proteome</keyword>
<protein>
    <recommendedName>
        <fullName evidence="2">Haem-binding uptake Tiki superfamily ChaN domain-containing protein</fullName>
    </recommendedName>
</protein>
<reference evidence="4" key="1">
    <citation type="journal article" date="2019" name="Int. J. Syst. Evol. Microbiol.">
        <title>The Global Catalogue of Microorganisms (GCM) 10K type strain sequencing project: providing services to taxonomists for standard genome sequencing and annotation.</title>
        <authorList>
            <consortium name="The Broad Institute Genomics Platform"/>
            <consortium name="The Broad Institute Genome Sequencing Center for Infectious Disease"/>
            <person name="Wu L."/>
            <person name="Ma J."/>
        </authorList>
    </citation>
    <scope>NUCLEOTIDE SEQUENCE [LARGE SCALE GENOMIC DNA]</scope>
    <source>
        <strain evidence="4">CGMCC 1.12931</strain>
    </source>
</reference>
<gene>
    <name evidence="3" type="primary">phuW</name>
    <name evidence="3" type="ORF">GCM10010832_03200</name>
</gene>
<dbReference type="Gene3D" id="3.40.50.11550">
    <property type="match status" value="2"/>
</dbReference>
<evidence type="ECO:0000259" key="2">
    <source>
        <dbReference type="Pfam" id="PF04187"/>
    </source>
</evidence>
<accession>A0ABQ1SDZ8</accession>
<organism evidence="3 4">
    <name type="scientific">Psychroflexus planctonicus</name>
    <dbReference type="NCBI Taxonomy" id="1526575"/>
    <lineage>
        <taxon>Bacteria</taxon>
        <taxon>Pseudomonadati</taxon>
        <taxon>Bacteroidota</taxon>
        <taxon>Flavobacteriia</taxon>
        <taxon>Flavobacteriales</taxon>
        <taxon>Flavobacteriaceae</taxon>
        <taxon>Psychroflexus</taxon>
    </lineage>
</organism>
<feature type="domain" description="Haem-binding uptake Tiki superfamily ChaN" evidence="2">
    <location>
        <begin position="42"/>
        <end position="243"/>
    </location>
</feature>
<dbReference type="Proteomes" id="UP000599179">
    <property type="component" value="Unassembled WGS sequence"/>
</dbReference>